<keyword evidence="3" id="KW-1185">Reference proteome</keyword>
<organism evidence="2 3">
    <name type="scientific">Ammoniphilus resinae</name>
    <dbReference type="NCBI Taxonomy" id="861532"/>
    <lineage>
        <taxon>Bacteria</taxon>
        <taxon>Bacillati</taxon>
        <taxon>Bacillota</taxon>
        <taxon>Bacilli</taxon>
        <taxon>Bacillales</taxon>
        <taxon>Paenibacillaceae</taxon>
        <taxon>Aneurinibacillus group</taxon>
        <taxon>Ammoniphilus</taxon>
    </lineage>
</organism>
<sequence length="152" mass="17991">MKLIWKLGLEYVLTIFLGLAGVLLNLFVLWSVNFNLKYLNLLPYLIILTLNILYFYFYIKVPKNLLSLFLDITKNRVETIDAVFIDSYKAAKMNYLFMTLYYVQIKTIDGTKDVLISNKQIHLKSDTRVRIDYLKNSKLVVQLNPIKNYKHR</sequence>
<accession>A0ABS4GYH1</accession>
<protein>
    <submittedName>
        <fullName evidence="2">Uncharacterized protein</fullName>
    </submittedName>
</protein>
<name>A0ABS4GYH1_9BACL</name>
<keyword evidence="1" id="KW-1133">Transmembrane helix</keyword>
<dbReference type="Proteomes" id="UP001519343">
    <property type="component" value="Unassembled WGS sequence"/>
</dbReference>
<comment type="caution">
    <text evidence="2">The sequence shown here is derived from an EMBL/GenBank/DDBJ whole genome shotgun (WGS) entry which is preliminary data.</text>
</comment>
<evidence type="ECO:0000313" key="2">
    <source>
        <dbReference type="EMBL" id="MBP1934930.1"/>
    </source>
</evidence>
<keyword evidence="1" id="KW-0812">Transmembrane</keyword>
<evidence type="ECO:0000256" key="1">
    <source>
        <dbReference type="SAM" id="Phobius"/>
    </source>
</evidence>
<feature type="transmembrane region" description="Helical" evidence="1">
    <location>
        <begin position="38"/>
        <end position="59"/>
    </location>
</feature>
<gene>
    <name evidence="2" type="ORF">J2Z37_004950</name>
</gene>
<feature type="transmembrane region" description="Helical" evidence="1">
    <location>
        <begin position="12"/>
        <end position="32"/>
    </location>
</feature>
<reference evidence="2 3" key="1">
    <citation type="submission" date="2021-03" db="EMBL/GenBank/DDBJ databases">
        <title>Genomic Encyclopedia of Type Strains, Phase IV (KMG-IV): sequencing the most valuable type-strain genomes for metagenomic binning, comparative biology and taxonomic classification.</title>
        <authorList>
            <person name="Goeker M."/>
        </authorList>
    </citation>
    <scope>NUCLEOTIDE SEQUENCE [LARGE SCALE GENOMIC DNA]</scope>
    <source>
        <strain evidence="2 3">DSM 24738</strain>
    </source>
</reference>
<evidence type="ECO:0000313" key="3">
    <source>
        <dbReference type="Proteomes" id="UP001519343"/>
    </source>
</evidence>
<keyword evidence="1" id="KW-0472">Membrane</keyword>
<dbReference type="EMBL" id="JAGGKT010000032">
    <property type="protein sequence ID" value="MBP1934930.1"/>
    <property type="molecule type" value="Genomic_DNA"/>
</dbReference>
<proteinExistence type="predicted"/>